<accession>A0A7W5FM84</accession>
<keyword evidence="3" id="KW-1185">Reference proteome</keyword>
<comment type="caution">
    <text evidence="2">The sequence shown here is derived from an EMBL/GenBank/DDBJ whole genome shotgun (WGS) entry which is preliminary data.</text>
</comment>
<name>A0A7W5FM84_9BACL</name>
<evidence type="ECO:0000313" key="2">
    <source>
        <dbReference type="EMBL" id="MBB3109812.1"/>
    </source>
</evidence>
<dbReference type="InterPro" id="IPR029058">
    <property type="entry name" value="AB_hydrolase_fold"/>
</dbReference>
<dbReference type="Pfam" id="PF07224">
    <property type="entry name" value="Chlorophyllase"/>
    <property type="match status" value="1"/>
</dbReference>
<reference evidence="2 3" key="1">
    <citation type="submission" date="2020-08" db="EMBL/GenBank/DDBJ databases">
        <title>Genomic Encyclopedia of Type Strains, Phase III (KMG-III): the genomes of soil and plant-associated and newly described type strains.</title>
        <authorList>
            <person name="Whitman W."/>
        </authorList>
    </citation>
    <scope>NUCLEOTIDE SEQUENCE [LARGE SCALE GENOMIC DNA]</scope>
    <source>
        <strain evidence="2 3">CECT 5862</strain>
    </source>
</reference>
<keyword evidence="1" id="KW-0812">Transmembrane</keyword>
<organism evidence="2 3">
    <name type="scientific">Paenibacillus phyllosphaerae</name>
    <dbReference type="NCBI Taxonomy" id="274593"/>
    <lineage>
        <taxon>Bacteria</taxon>
        <taxon>Bacillati</taxon>
        <taxon>Bacillota</taxon>
        <taxon>Bacilli</taxon>
        <taxon>Bacillales</taxon>
        <taxon>Paenibacillaceae</taxon>
        <taxon>Paenibacillus</taxon>
    </lineage>
</organism>
<dbReference type="GO" id="GO:0047746">
    <property type="term" value="F:chlorophyllase activity"/>
    <property type="evidence" value="ECO:0007669"/>
    <property type="project" value="TreeGrafter"/>
</dbReference>
<evidence type="ECO:0000313" key="3">
    <source>
        <dbReference type="Proteomes" id="UP000570361"/>
    </source>
</evidence>
<dbReference type="GO" id="GO:0015996">
    <property type="term" value="P:chlorophyll catabolic process"/>
    <property type="evidence" value="ECO:0007669"/>
    <property type="project" value="TreeGrafter"/>
</dbReference>
<evidence type="ECO:0000256" key="1">
    <source>
        <dbReference type="SAM" id="Phobius"/>
    </source>
</evidence>
<dbReference type="PANTHER" id="PTHR33428:SF2">
    <property type="entry name" value="CHLOROPHYLLASE-2"/>
    <property type="match status" value="1"/>
</dbReference>
<proteinExistence type="predicted"/>
<dbReference type="SUPFAM" id="SSF53474">
    <property type="entry name" value="alpha/beta-Hydrolases"/>
    <property type="match status" value="1"/>
</dbReference>
<protein>
    <submittedName>
        <fullName evidence="2">Dienelactone hydrolase</fullName>
    </submittedName>
</protein>
<dbReference type="InterPro" id="IPR017395">
    <property type="entry name" value="Chlorophyllase-like"/>
</dbReference>
<gene>
    <name evidence="2" type="ORF">FHS18_001875</name>
</gene>
<dbReference type="EMBL" id="JACHXK010000003">
    <property type="protein sequence ID" value="MBB3109812.1"/>
    <property type="molecule type" value="Genomic_DNA"/>
</dbReference>
<dbReference type="RefSeq" id="WP_183599242.1">
    <property type="nucleotide sequence ID" value="NZ_JACHXK010000003.1"/>
</dbReference>
<keyword evidence="2" id="KW-0378">Hydrolase</keyword>
<dbReference type="Gene3D" id="3.40.50.1820">
    <property type="entry name" value="alpha/beta hydrolase"/>
    <property type="match status" value="1"/>
</dbReference>
<feature type="transmembrane region" description="Helical" evidence="1">
    <location>
        <begin position="108"/>
        <end position="126"/>
    </location>
</feature>
<feature type="transmembrane region" description="Helical" evidence="1">
    <location>
        <begin position="132"/>
        <end position="154"/>
    </location>
</feature>
<dbReference type="AlphaFoldDB" id="A0A7W5FM84"/>
<sequence length="762" mass="84485">MELPLDNPMPMPDPAPRPKQWLRAIGRWLIYRFIATFARDTLFWRLSVIGVWVVYMISLLLTVLGTPTGLGVAIDCLIAAFLGTVVMGTACSIIAFLFSMMYVPLPRFFAGSLLYTGFIVYVILYHADMGNYVSVVSSVIVAVAGAIAGIILAILLHPRIGGKSKLAFATVLVLAGVSSIAWPPANTPAEPALAPGEVLDVPIIEAGNPALAGSYPVRAFTYGSGVDRHRSEYGEAVGLITPSVDASAYITKWSRIREWFWGFDETALPVNGRMWMPEGEGPFPVVLIVHGNHLMEQFSDGGYAYLGELLASRGFVTVSVDENFLNYSVWGNIPNQDFKVRAWMLLKHLQQLANFNQLPGNPMSGKLDMNRVALMGHSRGGQAAPMAADWTRWFKSDQTLAGLEDIHVQAVVAIAPTDKQIDKTSARLKDIYYLTLQGAQDGDVNDFYGERQYIRTSFSNTAAGNERFKASLYIGEANHSRFNTDWGTMDDSLPGGLFLRHAGMMPADDQREVAKVYIAAFLETALHGKSDYEPLFEDYRTAGSWLPEATYFNQYEKGAFLPLATFDEDRDKTVQQDGSTAEVDGLQWSEEEAIDRQRHNRGTRGVVLKWNEGRGGSYTIELSESFRRRLSGASPETVLQFSMSDLERDLREKEQTIPPLDVQVDVTLQDGSSITQPLQAFMPVVEPVQSQFTIASWMEKRIKDGKYKESTEPVLQTYRLPLKVYDFGGQPTDASEITAITFRFQGGPGKVMLDNIGFDNLE</sequence>
<dbReference type="Proteomes" id="UP000570361">
    <property type="component" value="Unassembled WGS sequence"/>
</dbReference>
<keyword evidence="1" id="KW-0472">Membrane</keyword>
<dbReference type="PANTHER" id="PTHR33428">
    <property type="entry name" value="CHLOROPHYLLASE-2, CHLOROPLASTIC"/>
    <property type="match status" value="1"/>
</dbReference>
<feature type="transmembrane region" description="Helical" evidence="1">
    <location>
        <begin position="70"/>
        <end position="96"/>
    </location>
</feature>
<feature type="transmembrane region" description="Helical" evidence="1">
    <location>
        <begin position="42"/>
        <end position="64"/>
    </location>
</feature>
<keyword evidence="1" id="KW-1133">Transmembrane helix</keyword>